<reference evidence="2" key="2">
    <citation type="submission" date="2024-05" db="EMBL/GenBank/DDBJ databases">
        <title>Rhodohalobacter halophilus gen. nov., sp. nov., a moderately halophilic member of the family Balneolaceae.</title>
        <authorList>
            <person name="Xia J."/>
        </authorList>
    </citation>
    <scope>NUCLEOTIDE SEQUENCE</scope>
    <source>
        <strain evidence="2">WB101</strain>
    </source>
</reference>
<feature type="coiled-coil region" evidence="1">
    <location>
        <begin position="18"/>
        <end position="62"/>
    </location>
</feature>
<keyword evidence="3" id="KW-1185">Reference proteome</keyword>
<accession>A0ABS9KF81</accession>
<name>A0ABS9KF81_9BACT</name>
<protein>
    <recommendedName>
        <fullName evidence="4">Outer membrane protein beta-barrel domain-containing protein</fullName>
    </recommendedName>
</protein>
<evidence type="ECO:0000256" key="1">
    <source>
        <dbReference type="SAM" id="Coils"/>
    </source>
</evidence>
<dbReference type="RefSeq" id="WP_237854877.1">
    <property type="nucleotide sequence ID" value="NZ_JAKLWS010000017.1"/>
</dbReference>
<sequence length="535" mass="60985">MKKLLIIILLFSVIDALYAQSKEDLKKQKKALEEKVENLDEQNKLIKEIEKLQNELKKRDDEKYDNSLPKVKFDFRSRSYITIPKKIRKGEFYQIQIDSINLNQYRLEIESSDTVYNTALNFPTFGTLDLSTLSGLVSSLVVESSYQKEIEEVVEALDKVSLTEGTKINTSFNLFETYSDKPIKDLQDEIDAQEKVKNTRKEIEARVALVKAQTTKFEAKLKLAKDAIENKKFDYMTYRILRQTGEQADGYKPNVRSDLEDFEEYRNELKGLKRRVETEIKSLAEFAERSEIKVFLNNDENIDLKDKVEKSKKTLAEANSKTSKAISLISTENVGKQFKSILNLYQTNSYTSMPIQYNGGKAEVRIKFIPKDSTSGLQSETLPPVRFPKRGFYWSVGPSVYFSGLSNERIGIETIQVSDSTSRYSLLRESELKNEIGASVLLRSGYKWDSGFGLHSSVGTGLSLGEEVKPRLLYGLGISLGHTHNLSIDFGGIAGYVKRVSDNADFDREYPEKPSLIINELKGSWFVSAGYIIRF</sequence>
<dbReference type="EMBL" id="JAKLWS010000017">
    <property type="protein sequence ID" value="MCG2589517.1"/>
    <property type="molecule type" value="Genomic_DNA"/>
</dbReference>
<proteinExistence type="predicted"/>
<keyword evidence="1" id="KW-0175">Coiled coil</keyword>
<dbReference type="Proteomes" id="UP001165366">
    <property type="component" value="Unassembled WGS sequence"/>
</dbReference>
<evidence type="ECO:0000313" key="3">
    <source>
        <dbReference type="Proteomes" id="UP001165366"/>
    </source>
</evidence>
<gene>
    <name evidence="2" type="ORF">L6773_13135</name>
</gene>
<evidence type="ECO:0008006" key="4">
    <source>
        <dbReference type="Google" id="ProtNLM"/>
    </source>
</evidence>
<reference evidence="2" key="1">
    <citation type="submission" date="2022-01" db="EMBL/GenBank/DDBJ databases">
        <authorList>
            <person name="Wang Y."/>
        </authorList>
    </citation>
    <scope>NUCLEOTIDE SEQUENCE</scope>
    <source>
        <strain evidence="2">WB101</strain>
    </source>
</reference>
<evidence type="ECO:0000313" key="2">
    <source>
        <dbReference type="EMBL" id="MCG2589517.1"/>
    </source>
</evidence>
<feature type="coiled-coil region" evidence="1">
    <location>
        <begin position="255"/>
        <end position="321"/>
    </location>
</feature>
<comment type="caution">
    <text evidence="2">The sequence shown here is derived from an EMBL/GenBank/DDBJ whole genome shotgun (WGS) entry which is preliminary data.</text>
</comment>
<organism evidence="2 3">
    <name type="scientific">Rhodohalobacter sulfatireducens</name>
    <dbReference type="NCBI Taxonomy" id="2911366"/>
    <lineage>
        <taxon>Bacteria</taxon>
        <taxon>Pseudomonadati</taxon>
        <taxon>Balneolota</taxon>
        <taxon>Balneolia</taxon>
        <taxon>Balneolales</taxon>
        <taxon>Balneolaceae</taxon>
        <taxon>Rhodohalobacter</taxon>
    </lineage>
</organism>